<dbReference type="SUPFAM" id="SSF49363">
    <property type="entry name" value="Purple acid phosphatase, N-terminal domain"/>
    <property type="match status" value="1"/>
</dbReference>
<dbReference type="InterPro" id="IPR044016">
    <property type="entry name" value="Big_13"/>
</dbReference>
<dbReference type="Pfam" id="PF19077">
    <property type="entry name" value="Big_13"/>
    <property type="match status" value="1"/>
</dbReference>
<protein>
    <recommendedName>
        <fullName evidence="6">Fibronectin type-III domain-containing protein</fullName>
    </recommendedName>
</protein>
<dbReference type="Gene3D" id="2.60.40.10">
    <property type="entry name" value="Immunoglobulins"/>
    <property type="match status" value="1"/>
</dbReference>
<keyword evidence="1" id="KW-0472">Membrane</keyword>
<evidence type="ECO:0000259" key="3">
    <source>
        <dbReference type="Pfam" id="PF19077"/>
    </source>
</evidence>
<feature type="transmembrane region" description="Helical" evidence="1">
    <location>
        <begin position="6"/>
        <end position="28"/>
    </location>
</feature>
<dbReference type="InterPro" id="IPR008963">
    <property type="entry name" value="Purple_acid_Pase-like_N"/>
</dbReference>
<organism evidence="4 5">
    <name type="scientific">Candidatus Amesbacteria bacterium GW2011_GWA2_47_11b</name>
    <dbReference type="NCBI Taxonomy" id="1618358"/>
    <lineage>
        <taxon>Bacteria</taxon>
        <taxon>Candidatus Amesiibacteriota</taxon>
    </lineage>
</organism>
<accession>A0A0G1RLK6</accession>
<name>A0A0G1RLK6_9BACT</name>
<dbReference type="Pfam" id="PF16656">
    <property type="entry name" value="Pur_ac_phosph_N"/>
    <property type="match status" value="1"/>
</dbReference>
<feature type="transmembrane region" description="Helical" evidence="1">
    <location>
        <begin position="399"/>
        <end position="416"/>
    </location>
</feature>
<reference evidence="4 5" key="1">
    <citation type="journal article" date="2015" name="Nature">
        <title>rRNA introns, odd ribosomes, and small enigmatic genomes across a large radiation of phyla.</title>
        <authorList>
            <person name="Brown C.T."/>
            <person name="Hug L.A."/>
            <person name="Thomas B.C."/>
            <person name="Sharon I."/>
            <person name="Castelle C.J."/>
            <person name="Singh A."/>
            <person name="Wilkins M.J."/>
            <person name="Williams K.H."/>
            <person name="Banfield J.F."/>
        </authorList>
    </citation>
    <scope>NUCLEOTIDE SEQUENCE [LARGE SCALE GENOMIC DNA]</scope>
</reference>
<feature type="domain" description="Bacterial Ig-like" evidence="3">
    <location>
        <begin position="276"/>
        <end position="334"/>
    </location>
</feature>
<dbReference type="InterPro" id="IPR003961">
    <property type="entry name" value="FN3_dom"/>
</dbReference>
<dbReference type="InterPro" id="IPR015914">
    <property type="entry name" value="PAPs_N"/>
</dbReference>
<dbReference type="STRING" id="1618358.UX80_C0007G0011"/>
<evidence type="ECO:0000313" key="4">
    <source>
        <dbReference type="EMBL" id="KKU57982.1"/>
    </source>
</evidence>
<sequence length="420" mass="44163">MRKKELTIPTIIGILAVVGGLVAGVVLLNKPLRSLVGASPEETPKDVEITNISDTSFVVSWVTVKSTSGYVQYGEREKPELVISDDRDQERGEIGNYFTHLVSIKALKPETKYSFRIGSGRSLYDNAGSLYQTTTAAVAGRAPAADVAYGQVVTASEDPVEGAIVYLTLPGTVAQAALTKPSGSWVIPLAVARSADLTSFAAYDPEKDRVEITVQAGTLGTASVNTTTGATKPVADITLGANRDEAVPAPAAGSKFSALETGEELIILTPKFGERVNTQKPEIMGKAPAGTEITIKIESAKVFSKTLTVDENGEWTYSVPENLEPGEHTVTVTSIVDGIAKTVKKSFVVEAAGVSNAPARVATPSASLRPTPRPTIVPRVAYPSTESGTPEPGNLTPTLILLILGAGLIVAGYTGYNYKF</sequence>
<evidence type="ECO:0000313" key="5">
    <source>
        <dbReference type="Proteomes" id="UP000034307"/>
    </source>
</evidence>
<dbReference type="GO" id="GO:0046872">
    <property type="term" value="F:metal ion binding"/>
    <property type="evidence" value="ECO:0007669"/>
    <property type="project" value="InterPro"/>
</dbReference>
<dbReference type="InterPro" id="IPR013783">
    <property type="entry name" value="Ig-like_fold"/>
</dbReference>
<comment type="caution">
    <text evidence="4">The sequence shown here is derived from an EMBL/GenBank/DDBJ whole genome shotgun (WGS) entry which is preliminary data.</text>
</comment>
<dbReference type="EMBL" id="LCNO01000007">
    <property type="protein sequence ID" value="KKU57982.1"/>
    <property type="molecule type" value="Genomic_DNA"/>
</dbReference>
<evidence type="ECO:0000259" key="2">
    <source>
        <dbReference type="Pfam" id="PF16656"/>
    </source>
</evidence>
<keyword evidence="1" id="KW-0812">Transmembrane</keyword>
<proteinExistence type="predicted"/>
<dbReference type="CDD" id="cd00063">
    <property type="entry name" value="FN3"/>
    <property type="match status" value="1"/>
</dbReference>
<evidence type="ECO:0000256" key="1">
    <source>
        <dbReference type="SAM" id="Phobius"/>
    </source>
</evidence>
<dbReference type="GO" id="GO:0003993">
    <property type="term" value="F:acid phosphatase activity"/>
    <property type="evidence" value="ECO:0007669"/>
    <property type="project" value="InterPro"/>
</dbReference>
<dbReference type="Proteomes" id="UP000034307">
    <property type="component" value="Unassembled WGS sequence"/>
</dbReference>
<gene>
    <name evidence="4" type="ORF">UX80_C0007G0011</name>
</gene>
<dbReference type="Gene3D" id="2.60.40.380">
    <property type="entry name" value="Purple acid phosphatase-like, N-terminal"/>
    <property type="match status" value="1"/>
</dbReference>
<dbReference type="AlphaFoldDB" id="A0A0G1RLK6"/>
<keyword evidence="1" id="KW-1133">Transmembrane helix</keyword>
<feature type="domain" description="Purple acid phosphatase N-terminal" evidence="2">
    <location>
        <begin position="48"/>
        <end position="135"/>
    </location>
</feature>
<evidence type="ECO:0008006" key="6">
    <source>
        <dbReference type="Google" id="ProtNLM"/>
    </source>
</evidence>